<gene>
    <name evidence="2" type="ORF">OM074_18750</name>
</gene>
<keyword evidence="3" id="KW-1185">Reference proteome</keyword>
<name>A0AAE3MHH1_9BACT</name>
<proteinExistence type="predicted"/>
<comment type="caution">
    <text evidence="2">The sequence shown here is derived from an EMBL/GenBank/DDBJ whole genome shotgun (WGS) entry which is preliminary data.</text>
</comment>
<reference evidence="2" key="1">
    <citation type="submission" date="2022-10" db="EMBL/GenBank/DDBJ databases">
        <authorList>
            <person name="Yu W.X."/>
        </authorList>
    </citation>
    <scope>NUCLEOTIDE SEQUENCE</scope>
    <source>
        <strain evidence="2">D04</strain>
    </source>
</reference>
<evidence type="ECO:0000313" key="2">
    <source>
        <dbReference type="EMBL" id="MCW3807674.1"/>
    </source>
</evidence>
<organism evidence="2 3">
    <name type="scientific">Plebeiibacterium marinum</name>
    <dbReference type="NCBI Taxonomy" id="2992111"/>
    <lineage>
        <taxon>Bacteria</taxon>
        <taxon>Pseudomonadati</taxon>
        <taxon>Bacteroidota</taxon>
        <taxon>Bacteroidia</taxon>
        <taxon>Marinilabiliales</taxon>
        <taxon>Marinilabiliaceae</taxon>
        <taxon>Plebeiibacterium</taxon>
    </lineage>
</organism>
<dbReference type="RefSeq" id="WP_301202121.1">
    <property type="nucleotide sequence ID" value="NZ_JAPDPI010000054.1"/>
</dbReference>
<evidence type="ECO:0000313" key="3">
    <source>
        <dbReference type="Proteomes" id="UP001207408"/>
    </source>
</evidence>
<accession>A0AAE3MHH1</accession>
<dbReference type="AlphaFoldDB" id="A0AAE3MHH1"/>
<keyword evidence="1" id="KW-0732">Signal</keyword>
<dbReference type="EMBL" id="JAPDPI010000054">
    <property type="protein sequence ID" value="MCW3807674.1"/>
    <property type="molecule type" value="Genomic_DNA"/>
</dbReference>
<evidence type="ECO:0000256" key="1">
    <source>
        <dbReference type="SAM" id="SignalP"/>
    </source>
</evidence>
<evidence type="ECO:0008006" key="4">
    <source>
        <dbReference type="Google" id="ProtNLM"/>
    </source>
</evidence>
<dbReference type="PROSITE" id="PS51257">
    <property type="entry name" value="PROKAR_LIPOPROTEIN"/>
    <property type="match status" value="1"/>
</dbReference>
<protein>
    <recommendedName>
        <fullName evidence="4">Lipoprotein</fullName>
    </recommendedName>
</protein>
<dbReference type="Proteomes" id="UP001207408">
    <property type="component" value="Unassembled WGS sequence"/>
</dbReference>
<feature type="chain" id="PRO_5042023710" description="Lipoprotein" evidence="1">
    <location>
        <begin position="24"/>
        <end position="224"/>
    </location>
</feature>
<sequence length="224" mass="26793">MIKLKTYISYCLFILLICSCVNPGRNKKSKEWYMLIDKKYQNYKSLFKQEFVNHFPKNLYNVNNIGKTIYNTTPGMDYVSFYIEVEYANDLIDSLVYTARESSMAVYESNDPKLLIINKFINHDNYGIKMRISSKERELLEELSSYKKLPVPNFWKFNTQNKHSEYLTSDYKLYVLEAKSGMYWDENYLSDKDMMPRSWKHGYSKGVAISSKKRKAIFWFLIWE</sequence>
<feature type="signal peptide" evidence="1">
    <location>
        <begin position="1"/>
        <end position="23"/>
    </location>
</feature>